<feature type="domain" description="HTH lysR-type" evidence="5">
    <location>
        <begin position="16"/>
        <end position="72"/>
    </location>
</feature>
<dbReference type="EMBL" id="RRZD01000030">
    <property type="protein sequence ID" value="MBE0401855.1"/>
    <property type="molecule type" value="Genomic_DNA"/>
</dbReference>
<evidence type="ECO:0000313" key="6">
    <source>
        <dbReference type="EMBL" id="MBE0401855.1"/>
    </source>
</evidence>
<keyword evidence="3" id="KW-0238">DNA-binding</keyword>
<keyword evidence="2" id="KW-0805">Transcription regulation</keyword>
<accession>A0ABR9F9I5</accession>
<dbReference type="InterPro" id="IPR000847">
    <property type="entry name" value="LysR_HTH_N"/>
</dbReference>
<evidence type="ECO:0000313" key="7">
    <source>
        <dbReference type="Proteomes" id="UP001645039"/>
    </source>
</evidence>
<name>A0ABR9F9I5_9GAMM</name>
<dbReference type="PANTHER" id="PTHR30346:SF28">
    <property type="entry name" value="HTH-TYPE TRANSCRIPTIONAL REGULATOR CYNR"/>
    <property type="match status" value="1"/>
</dbReference>
<comment type="caution">
    <text evidence="6">The sequence shown here is derived from an EMBL/GenBank/DDBJ whole genome shotgun (WGS) entry which is preliminary data.</text>
</comment>
<organism evidence="6 7">
    <name type="scientific">Halomonas casei</name>
    <dbReference type="NCBI Taxonomy" id="2742613"/>
    <lineage>
        <taxon>Bacteria</taxon>
        <taxon>Pseudomonadati</taxon>
        <taxon>Pseudomonadota</taxon>
        <taxon>Gammaproteobacteria</taxon>
        <taxon>Oceanospirillales</taxon>
        <taxon>Halomonadaceae</taxon>
        <taxon>Halomonas</taxon>
    </lineage>
</organism>
<dbReference type="PROSITE" id="PS50931">
    <property type="entry name" value="HTH_LYSR"/>
    <property type="match status" value="1"/>
</dbReference>
<dbReference type="Gene3D" id="1.10.10.10">
    <property type="entry name" value="Winged helix-like DNA-binding domain superfamily/Winged helix DNA-binding domain"/>
    <property type="match status" value="1"/>
</dbReference>
<dbReference type="Proteomes" id="UP001645039">
    <property type="component" value="Unassembled WGS sequence"/>
</dbReference>
<dbReference type="SUPFAM" id="SSF53850">
    <property type="entry name" value="Periplasmic binding protein-like II"/>
    <property type="match status" value="1"/>
</dbReference>
<dbReference type="PANTHER" id="PTHR30346">
    <property type="entry name" value="TRANSCRIPTIONAL DUAL REGULATOR HCAR-RELATED"/>
    <property type="match status" value="1"/>
</dbReference>
<gene>
    <name evidence="6" type="ORF">EI168_17380</name>
</gene>
<dbReference type="Pfam" id="PF03466">
    <property type="entry name" value="LysR_substrate"/>
    <property type="match status" value="1"/>
</dbReference>
<proteinExistence type="inferred from homology"/>
<sequence length="309" mass="34069">MFMTVREVISNKLAAVSVRDLLLVEAVAMKRSFRYAAIDMGISTSGLSYQVKKVEEILGQPIFERGSKITPTAFGKEVLDLIAVILEGVTRLEGLRDDGLALPFGQTLRIGVISSLAPDNLLRIIQICAHRSGKTKVELVSGKHQGLLRRLQNREIDLLISAAQSVPEGMAYTSLFKEHFVLLVRADKLQPELHPLMLCEPGLLPLSEDDFVPSLITEGLSKLLSSGLTRTYGLGVEHRMALVAAGYGHALLPYGWVRDVHLPDHLAVMELPPALSAERELGCFWRHSYMMGSQISQAFSEAWITSAIR</sequence>
<dbReference type="Gene3D" id="3.40.190.10">
    <property type="entry name" value="Periplasmic binding protein-like II"/>
    <property type="match status" value="2"/>
</dbReference>
<evidence type="ECO:0000256" key="4">
    <source>
        <dbReference type="ARBA" id="ARBA00023163"/>
    </source>
</evidence>
<keyword evidence="7" id="KW-1185">Reference proteome</keyword>
<comment type="similarity">
    <text evidence="1">Belongs to the LysR transcriptional regulatory family.</text>
</comment>
<dbReference type="CDD" id="cd05466">
    <property type="entry name" value="PBP2_LTTR_substrate"/>
    <property type="match status" value="1"/>
</dbReference>
<protein>
    <submittedName>
        <fullName evidence="6">LysR family transcriptional regulator</fullName>
    </submittedName>
</protein>
<evidence type="ECO:0000256" key="2">
    <source>
        <dbReference type="ARBA" id="ARBA00023015"/>
    </source>
</evidence>
<dbReference type="SUPFAM" id="SSF46785">
    <property type="entry name" value="Winged helix' DNA-binding domain"/>
    <property type="match status" value="1"/>
</dbReference>
<dbReference type="InterPro" id="IPR005119">
    <property type="entry name" value="LysR_subst-bd"/>
</dbReference>
<evidence type="ECO:0000256" key="3">
    <source>
        <dbReference type="ARBA" id="ARBA00023125"/>
    </source>
</evidence>
<evidence type="ECO:0000259" key="5">
    <source>
        <dbReference type="PROSITE" id="PS50931"/>
    </source>
</evidence>
<keyword evidence="4" id="KW-0804">Transcription</keyword>
<dbReference type="Pfam" id="PF00126">
    <property type="entry name" value="HTH_1"/>
    <property type="match status" value="1"/>
</dbReference>
<dbReference type="InterPro" id="IPR036388">
    <property type="entry name" value="WH-like_DNA-bd_sf"/>
</dbReference>
<evidence type="ECO:0000256" key="1">
    <source>
        <dbReference type="ARBA" id="ARBA00009437"/>
    </source>
</evidence>
<dbReference type="InterPro" id="IPR036390">
    <property type="entry name" value="WH_DNA-bd_sf"/>
</dbReference>
<reference evidence="6 7" key="1">
    <citation type="submission" date="2020-07" db="EMBL/GenBank/DDBJ databases">
        <title>Halophilic bacteria isolated from french cheeses.</title>
        <authorList>
            <person name="Kothe C.I."/>
            <person name="Farah-Kraiem B."/>
            <person name="Renault P."/>
            <person name="Dridi B."/>
        </authorList>
    </citation>
    <scope>NUCLEOTIDE SEQUENCE [LARGE SCALE GENOMIC DNA]</scope>
    <source>
        <strain evidence="6 7">FME1</strain>
    </source>
</reference>